<name>A0A4R8LWC9_9BURK</name>
<evidence type="ECO:0000256" key="1">
    <source>
        <dbReference type="ARBA" id="ARBA00004196"/>
    </source>
</evidence>
<evidence type="ECO:0000256" key="8">
    <source>
        <dbReference type="SAM" id="MobiDB-lite"/>
    </source>
</evidence>
<keyword evidence="12" id="KW-1185">Reference proteome</keyword>
<keyword evidence="6 7" id="KW-0408">Iron</keyword>
<dbReference type="PANTHER" id="PTHR30600:SF10">
    <property type="entry name" value="BLL6722 PROTEIN"/>
    <property type="match status" value="1"/>
</dbReference>
<dbReference type="InterPro" id="IPR009056">
    <property type="entry name" value="Cyt_c-like_dom"/>
</dbReference>
<dbReference type="GO" id="GO:0009055">
    <property type="term" value="F:electron transfer activity"/>
    <property type="evidence" value="ECO:0007669"/>
    <property type="project" value="InterPro"/>
</dbReference>
<feature type="compositionally biased region" description="Low complexity" evidence="8">
    <location>
        <begin position="27"/>
        <end position="44"/>
    </location>
</feature>
<dbReference type="PROSITE" id="PS51007">
    <property type="entry name" value="CYTC"/>
    <property type="match status" value="2"/>
</dbReference>
<evidence type="ECO:0000256" key="6">
    <source>
        <dbReference type="ARBA" id="ARBA00023004"/>
    </source>
</evidence>
<dbReference type="InterPro" id="IPR004852">
    <property type="entry name" value="Di-haem_cyt_c_peroxidsae"/>
</dbReference>
<dbReference type="InterPro" id="IPR036909">
    <property type="entry name" value="Cyt_c-like_dom_sf"/>
</dbReference>
<dbReference type="GO" id="GO:0030313">
    <property type="term" value="C:cell envelope"/>
    <property type="evidence" value="ECO:0007669"/>
    <property type="project" value="UniProtKB-SubCell"/>
</dbReference>
<dbReference type="SUPFAM" id="SSF46626">
    <property type="entry name" value="Cytochrome c"/>
    <property type="match status" value="2"/>
</dbReference>
<dbReference type="Proteomes" id="UP000295509">
    <property type="component" value="Unassembled WGS sequence"/>
</dbReference>
<dbReference type="OrthoDB" id="9805202at2"/>
<evidence type="ECO:0000256" key="5">
    <source>
        <dbReference type="ARBA" id="ARBA00023002"/>
    </source>
</evidence>
<dbReference type="Pfam" id="PF03150">
    <property type="entry name" value="CCP_MauG"/>
    <property type="match status" value="1"/>
</dbReference>
<evidence type="ECO:0000256" key="7">
    <source>
        <dbReference type="PROSITE-ProRule" id="PRU00433"/>
    </source>
</evidence>
<dbReference type="AlphaFoldDB" id="A0A4R8LWC9"/>
<dbReference type="EMBL" id="SORE01000005">
    <property type="protein sequence ID" value="TDY52233.1"/>
    <property type="molecule type" value="Genomic_DNA"/>
</dbReference>
<keyword evidence="4 9" id="KW-0732">Signal</keyword>
<dbReference type="GO" id="GO:0020037">
    <property type="term" value="F:heme binding"/>
    <property type="evidence" value="ECO:0007669"/>
    <property type="project" value="InterPro"/>
</dbReference>
<feature type="domain" description="Cytochrome c" evidence="10">
    <location>
        <begin position="232"/>
        <end position="410"/>
    </location>
</feature>
<protein>
    <submittedName>
        <fullName evidence="11">Cytochrome c peroxidase</fullName>
    </submittedName>
</protein>
<keyword evidence="2 7" id="KW-0349">Heme</keyword>
<evidence type="ECO:0000256" key="2">
    <source>
        <dbReference type="ARBA" id="ARBA00022617"/>
    </source>
</evidence>
<evidence type="ECO:0000256" key="4">
    <source>
        <dbReference type="ARBA" id="ARBA00022729"/>
    </source>
</evidence>
<feature type="domain" description="Cytochrome c" evidence="10">
    <location>
        <begin position="49"/>
        <end position="157"/>
    </location>
</feature>
<dbReference type="GO" id="GO:0046872">
    <property type="term" value="F:metal ion binding"/>
    <property type="evidence" value="ECO:0007669"/>
    <property type="project" value="UniProtKB-KW"/>
</dbReference>
<dbReference type="Gene3D" id="1.10.760.10">
    <property type="entry name" value="Cytochrome c-like domain"/>
    <property type="match status" value="2"/>
</dbReference>
<dbReference type="RefSeq" id="WP_134191170.1">
    <property type="nucleotide sequence ID" value="NZ_JBHLUW010000027.1"/>
</dbReference>
<accession>A0A4R8LWC9</accession>
<keyword evidence="3 7" id="KW-0479">Metal-binding</keyword>
<evidence type="ECO:0000256" key="3">
    <source>
        <dbReference type="ARBA" id="ARBA00022723"/>
    </source>
</evidence>
<keyword evidence="11" id="KW-0575">Peroxidase</keyword>
<comment type="caution">
    <text evidence="11">The sequence shown here is derived from an EMBL/GenBank/DDBJ whole genome shotgun (WGS) entry which is preliminary data.</text>
</comment>
<dbReference type="InterPro" id="IPR051395">
    <property type="entry name" value="Cytochrome_c_Peroxidase/MauG"/>
</dbReference>
<evidence type="ECO:0000313" key="12">
    <source>
        <dbReference type="Proteomes" id="UP000295509"/>
    </source>
</evidence>
<proteinExistence type="predicted"/>
<dbReference type="PROSITE" id="PS51257">
    <property type="entry name" value="PROKAR_LIPOPROTEIN"/>
    <property type="match status" value="1"/>
</dbReference>
<evidence type="ECO:0000259" key="10">
    <source>
        <dbReference type="PROSITE" id="PS51007"/>
    </source>
</evidence>
<keyword evidence="5" id="KW-0560">Oxidoreductase</keyword>
<evidence type="ECO:0000313" key="11">
    <source>
        <dbReference type="EMBL" id="TDY52233.1"/>
    </source>
</evidence>
<dbReference type="PANTHER" id="PTHR30600">
    <property type="entry name" value="CYTOCHROME C PEROXIDASE-RELATED"/>
    <property type="match status" value="1"/>
</dbReference>
<comment type="subcellular location">
    <subcellularLocation>
        <location evidence="1">Cell envelope</location>
    </subcellularLocation>
</comment>
<feature type="signal peptide" evidence="9">
    <location>
        <begin position="1"/>
        <end position="18"/>
    </location>
</feature>
<feature type="region of interest" description="Disordered" evidence="8">
    <location>
        <begin position="25"/>
        <end position="44"/>
    </location>
</feature>
<sequence>MRIALLAGVVAATLIAVACGGGDKNNSQQQSASAPGAASAPSDAPQLGIAAQVGAKMFFDRTLSGSGKISCATCHSPDFAYGPPNGLAVQLGGVDDNTPGVRAVPSLRYKEFTPPYSDLLDNPDGVTPPGPGGGFTWDGRADSLANQAKIPLLSTYEMANSSPEAVVNALKAGPYAALFKQAFGNDAFSDPAKAFNMAISALQSFQQEDPSFHPYTSKFDLLRHNQGNYLTPQEMHGLQLFNDENKGNCIACHLSGNAQGGSVAPFTDYSFEAVAPPRNMEIPANADPTHFDMGLCQAADTGHTPANAAKFCGMFKTPTLRNVATRQSFFHNGVFHTLRDVVEFYNKRDTNPELYYAKAADGSVNVYDDLPAQYQPNIDMTVPVVHTRGAAPAMTEQEVDDLVAFLGTLTDGFQPPAR</sequence>
<reference evidence="11 12" key="1">
    <citation type="submission" date="2019-03" db="EMBL/GenBank/DDBJ databases">
        <title>Genomic Encyclopedia of Type Strains, Phase III (KMG-III): the genomes of soil and plant-associated and newly described type strains.</title>
        <authorList>
            <person name="Whitman W."/>
        </authorList>
    </citation>
    <scope>NUCLEOTIDE SEQUENCE [LARGE SCALE GENOMIC DNA]</scope>
    <source>
        <strain evidence="11 12">LMG 29544</strain>
    </source>
</reference>
<dbReference type="GO" id="GO:0004130">
    <property type="term" value="F:cytochrome-c peroxidase activity"/>
    <property type="evidence" value="ECO:0007669"/>
    <property type="project" value="TreeGrafter"/>
</dbReference>
<evidence type="ECO:0000256" key="9">
    <source>
        <dbReference type="SAM" id="SignalP"/>
    </source>
</evidence>
<organism evidence="11 12">
    <name type="scientific">Paraburkholderia rhizosphaerae</name>
    <dbReference type="NCBI Taxonomy" id="480658"/>
    <lineage>
        <taxon>Bacteria</taxon>
        <taxon>Pseudomonadati</taxon>
        <taxon>Pseudomonadota</taxon>
        <taxon>Betaproteobacteria</taxon>
        <taxon>Burkholderiales</taxon>
        <taxon>Burkholderiaceae</taxon>
        <taxon>Paraburkholderia</taxon>
    </lineage>
</organism>
<gene>
    <name evidence="11" type="ORF">BX592_105117</name>
</gene>
<feature type="chain" id="PRO_5020697486" evidence="9">
    <location>
        <begin position="19"/>
        <end position="418"/>
    </location>
</feature>